<dbReference type="Pfam" id="PF11887">
    <property type="entry name" value="Mce4_CUP1"/>
    <property type="match status" value="1"/>
</dbReference>
<feature type="domain" description="Mce/MlaD" evidence="3">
    <location>
        <begin position="42"/>
        <end position="117"/>
    </location>
</feature>
<dbReference type="GO" id="GO:0051701">
    <property type="term" value="P:biological process involved in interaction with host"/>
    <property type="evidence" value="ECO:0007669"/>
    <property type="project" value="TreeGrafter"/>
</dbReference>
<evidence type="ECO:0000313" key="6">
    <source>
        <dbReference type="Proteomes" id="UP001187143"/>
    </source>
</evidence>
<evidence type="ECO:0000259" key="3">
    <source>
        <dbReference type="Pfam" id="PF02470"/>
    </source>
</evidence>
<dbReference type="NCBIfam" id="TIGR00996">
    <property type="entry name" value="Mtu_fam_mce"/>
    <property type="match status" value="1"/>
</dbReference>
<accession>A0AAE4RGL4</accession>
<dbReference type="PANTHER" id="PTHR33371:SF19">
    <property type="entry name" value="MCE-FAMILY PROTEIN MCE4A"/>
    <property type="match status" value="1"/>
</dbReference>
<feature type="domain" description="Mammalian cell entry C-terminal" evidence="4">
    <location>
        <begin position="123"/>
        <end position="343"/>
    </location>
</feature>
<sequence length="465" mass="48949">MKHRPGEHHLHPAWWTLILFTAIGLFLFVTMAAFSGAYRPVVPVTLTSDRAGLELETNAKVLLRGVQVGQVKQIGGGTNAASLRLEIDPDQVRYIPANVQAEIKATTAFGAKFVDLMYPQNPSAARLASGAVLHSKNVSTEVNTVFENVVDLLKVIDPLKLNAVLTAVADGVRGQGERIGAASTDLNQVLLALNSRNDVIRQDLRSLKGLADGYDPAAQDILTILNAASTTSATIVDHSTALDRLLLEAIGFARAGTNLLATSKDNLVTSVNDLEPTTNLLLKYNPEYTCFMQGAQWYLDHGGRAAWGGADGRSLQLDFGLSLGNDPYIYPDNLPTVAAKGGPGGKPGCGSLPDVTKNFPVRQLVTDTGWGTGLDIRPNPGIGHPCWADWFPVTRGVPGPPSIRQCLPGPAPGPSLYPGAPPYGAPLYGPGGVPLWPGVPPAPKSAPAATESGQSPAESVPPPSP</sequence>
<proteinExistence type="predicted"/>
<keyword evidence="2" id="KW-1133">Transmembrane helix</keyword>
<dbReference type="RefSeq" id="WP_317728441.1">
    <property type="nucleotide sequence ID" value="NZ_JAWLLC010000024.1"/>
</dbReference>
<gene>
    <name evidence="5" type="ORF">R4F53_20270</name>
</gene>
<dbReference type="InterPro" id="IPR003399">
    <property type="entry name" value="Mce/MlaD"/>
</dbReference>
<dbReference type="Pfam" id="PF02470">
    <property type="entry name" value="MlaD"/>
    <property type="match status" value="1"/>
</dbReference>
<dbReference type="AlphaFoldDB" id="A0AAE4RGL4"/>
<name>A0AAE4RGL4_MYCIT</name>
<dbReference type="InterPro" id="IPR005693">
    <property type="entry name" value="Mce"/>
</dbReference>
<reference evidence="5" key="1">
    <citation type="submission" date="2023-10" db="EMBL/GenBank/DDBJ databases">
        <title>Characterization and genome sequence of Mycobacterium intracellulare ABSURDO, a novel pathogenic isolate with three colony morphotypes that vary in growth and acid-fastness.</title>
        <authorList>
            <person name="Jude B.A."/>
            <person name="Robinson R.T."/>
        </authorList>
    </citation>
    <scope>NUCLEOTIDE SEQUENCE</scope>
    <source>
        <strain evidence="5">ABSURDO Component B</strain>
    </source>
</reference>
<comment type="caution">
    <text evidence="5">The sequence shown here is derived from an EMBL/GenBank/DDBJ whole genome shotgun (WGS) entry which is preliminary data.</text>
</comment>
<dbReference type="GO" id="GO:0005576">
    <property type="term" value="C:extracellular region"/>
    <property type="evidence" value="ECO:0007669"/>
    <property type="project" value="TreeGrafter"/>
</dbReference>
<feature type="transmembrane region" description="Helical" evidence="2">
    <location>
        <begin position="12"/>
        <end position="38"/>
    </location>
</feature>
<dbReference type="PANTHER" id="PTHR33371">
    <property type="entry name" value="INTERMEMBRANE PHOSPHOLIPID TRANSPORT SYSTEM BINDING PROTEIN MLAD-RELATED"/>
    <property type="match status" value="1"/>
</dbReference>
<keyword evidence="2" id="KW-0472">Membrane</keyword>
<organism evidence="5 6">
    <name type="scientific">Mycobacterium intracellulare</name>
    <dbReference type="NCBI Taxonomy" id="1767"/>
    <lineage>
        <taxon>Bacteria</taxon>
        <taxon>Bacillati</taxon>
        <taxon>Actinomycetota</taxon>
        <taxon>Actinomycetes</taxon>
        <taxon>Mycobacteriales</taxon>
        <taxon>Mycobacteriaceae</taxon>
        <taxon>Mycobacterium</taxon>
        <taxon>Mycobacterium avium complex (MAC)</taxon>
    </lineage>
</organism>
<protein>
    <submittedName>
        <fullName evidence="5">MCE family protein</fullName>
    </submittedName>
</protein>
<evidence type="ECO:0000259" key="4">
    <source>
        <dbReference type="Pfam" id="PF11887"/>
    </source>
</evidence>
<dbReference type="InterPro" id="IPR024516">
    <property type="entry name" value="Mce_C"/>
</dbReference>
<dbReference type="InterPro" id="IPR052336">
    <property type="entry name" value="MlaD_Phospholipid_Transporter"/>
</dbReference>
<keyword evidence="2" id="KW-0812">Transmembrane</keyword>
<dbReference type="Proteomes" id="UP001187143">
    <property type="component" value="Unassembled WGS sequence"/>
</dbReference>
<evidence type="ECO:0000256" key="2">
    <source>
        <dbReference type="SAM" id="Phobius"/>
    </source>
</evidence>
<dbReference type="EMBL" id="JAWLLD010000025">
    <property type="protein sequence ID" value="MDV7014628.1"/>
    <property type="molecule type" value="Genomic_DNA"/>
</dbReference>
<evidence type="ECO:0000313" key="5">
    <source>
        <dbReference type="EMBL" id="MDV7014628.1"/>
    </source>
</evidence>
<feature type="region of interest" description="Disordered" evidence="1">
    <location>
        <begin position="428"/>
        <end position="465"/>
    </location>
</feature>
<evidence type="ECO:0000256" key="1">
    <source>
        <dbReference type="SAM" id="MobiDB-lite"/>
    </source>
</evidence>